<evidence type="ECO:0000313" key="2">
    <source>
        <dbReference type="EMBL" id="RMJ10269.1"/>
    </source>
</evidence>
<reference evidence="2 3" key="1">
    <citation type="submission" date="2017-06" db="EMBL/GenBank/DDBJ databases">
        <title>Comparative genomic analysis of Ambrosia Fusariam Clade fungi.</title>
        <authorList>
            <person name="Stajich J.E."/>
            <person name="Carrillo J."/>
            <person name="Kijimoto T."/>
            <person name="Eskalen A."/>
            <person name="O'Donnell K."/>
            <person name="Kasson M."/>
        </authorList>
    </citation>
    <scope>NUCLEOTIDE SEQUENCE [LARGE SCALE GENOMIC DNA]</scope>
    <source>
        <strain evidence="2">UCR3666</strain>
    </source>
</reference>
<keyword evidence="3" id="KW-1185">Reference proteome</keyword>
<gene>
    <name evidence="2" type="ORF">CDV36_010104</name>
</gene>
<evidence type="ECO:0000313" key="3">
    <source>
        <dbReference type="Proteomes" id="UP000277212"/>
    </source>
</evidence>
<dbReference type="STRING" id="2010991.A0A3M2RYH9"/>
<sequence>MVKIYGPIFLLTATLASLGEARNCKKKLTYCGSTLLNIGDYSNQITQALKDAGQSADFTRAQNSLFYCEGGKNGDIRYTRLCTGGCKDHGDDKSDTC</sequence>
<comment type="caution">
    <text evidence="2">The sequence shown here is derived from an EMBL/GenBank/DDBJ whole genome shotgun (WGS) entry which is preliminary data.</text>
</comment>
<dbReference type="Proteomes" id="UP000277212">
    <property type="component" value="Unassembled WGS sequence"/>
</dbReference>
<keyword evidence="1" id="KW-0732">Signal</keyword>
<feature type="chain" id="PRO_5018098980" evidence="1">
    <location>
        <begin position="22"/>
        <end position="97"/>
    </location>
</feature>
<proteinExistence type="predicted"/>
<dbReference type="AlphaFoldDB" id="A0A3M2RYH9"/>
<feature type="signal peptide" evidence="1">
    <location>
        <begin position="1"/>
        <end position="21"/>
    </location>
</feature>
<protein>
    <submittedName>
        <fullName evidence="2">Uncharacterized protein</fullName>
    </submittedName>
</protein>
<organism evidence="2 3">
    <name type="scientific">Fusarium kuroshium</name>
    <dbReference type="NCBI Taxonomy" id="2010991"/>
    <lineage>
        <taxon>Eukaryota</taxon>
        <taxon>Fungi</taxon>
        <taxon>Dikarya</taxon>
        <taxon>Ascomycota</taxon>
        <taxon>Pezizomycotina</taxon>
        <taxon>Sordariomycetes</taxon>
        <taxon>Hypocreomycetidae</taxon>
        <taxon>Hypocreales</taxon>
        <taxon>Nectriaceae</taxon>
        <taxon>Fusarium</taxon>
        <taxon>Fusarium solani species complex</taxon>
    </lineage>
</organism>
<dbReference type="OrthoDB" id="4186099at2759"/>
<accession>A0A3M2RYH9</accession>
<dbReference type="EMBL" id="NKUJ01000209">
    <property type="protein sequence ID" value="RMJ10269.1"/>
    <property type="molecule type" value="Genomic_DNA"/>
</dbReference>
<evidence type="ECO:0000256" key="1">
    <source>
        <dbReference type="SAM" id="SignalP"/>
    </source>
</evidence>
<name>A0A3M2RYH9_9HYPO</name>